<evidence type="ECO:0000256" key="3">
    <source>
        <dbReference type="ARBA" id="ARBA00022741"/>
    </source>
</evidence>
<evidence type="ECO:0000259" key="10">
    <source>
        <dbReference type="PROSITE" id="PS51845"/>
    </source>
</evidence>
<dbReference type="PANTHER" id="PTHR11920:SF335">
    <property type="entry name" value="GUANYLATE CYCLASE"/>
    <property type="match status" value="1"/>
</dbReference>
<feature type="domain" description="Guanylate cyclase" evidence="9">
    <location>
        <begin position="866"/>
        <end position="1000"/>
    </location>
</feature>
<dbReference type="GO" id="GO:0000166">
    <property type="term" value="F:nucleotide binding"/>
    <property type="evidence" value="ECO:0007669"/>
    <property type="project" value="UniProtKB-KW"/>
</dbReference>
<protein>
    <submittedName>
        <fullName evidence="11">Receptor-type guanylate cyclase gcy</fullName>
    </submittedName>
</protein>
<feature type="compositionally biased region" description="Basic and acidic residues" evidence="7">
    <location>
        <begin position="256"/>
        <end position="267"/>
    </location>
</feature>
<evidence type="ECO:0000256" key="1">
    <source>
        <dbReference type="ARBA" id="ARBA00004370"/>
    </source>
</evidence>
<feature type="compositionally biased region" description="Polar residues" evidence="7">
    <location>
        <begin position="1489"/>
        <end position="1518"/>
    </location>
</feature>
<feature type="transmembrane region" description="Helical" evidence="8">
    <location>
        <begin position="71"/>
        <end position="93"/>
    </location>
</feature>
<feature type="region of interest" description="Disordered" evidence="7">
    <location>
        <begin position="1489"/>
        <end position="1570"/>
    </location>
</feature>
<feature type="region of interest" description="Disordered" evidence="7">
    <location>
        <begin position="216"/>
        <end position="274"/>
    </location>
</feature>
<accession>A0A9N8HTK5</accession>
<gene>
    <name evidence="11" type="ORF">SEMRO_1525_G279670.1</name>
</gene>
<dbReference type="Pfam" id="PF00211">
    <property type="entry name" value="Guanylate_cyc"/>
    <property type="match status" value="1"/>
</dbReference>
<evidence type="ECO:0000256" key="4">
    <source>
        <dbReference type="ARBA" id="ARBA00022989"/>
    </source>
</evidence>
<dbReference type="Gene3D" id="3.30.70.1230">
    <property type="entry name" value="Nucleotide cyclase"/>
    <property type="match status" value="1"/>
</dbReference>
<dbReference type="Gene3D" id="1.10.1300.10">
    <property type="entry name" value="3'5'-cyclic nucleotide phosphodiesterase, catalytic domain"/>
    <property type="match status" value="1"/>
</dbReference>
<dbReference type="InterPro" id="IPR003607">
    <property type="entry name" value="HD/PDEase_dom"/>
</dbReference>
<dbReference type="SUPFAM" id="SSF109604">
    <property type="entry name" value="HD-domain/PDEase-like"/>
    <property type="match status" value="1"/>
</dbReference>
<feature type="compositionally biased region" description="Basic and acidic residues" evidence="7">
    <location>
        <begin position="216"/>
        <end position="229"/>
    </location>
</feature>
<evidence type="ECO:0000256" key="8">
    <source>
        <dbReference type="SAM" id="Phobius"/>
    </source>
</evidence>
<dbReference type="InterPro" id="IPR029787">
    <property type="entry name" value="Nucleotide_cyclase"/>
</dbReference>
<feature type="region of interest" description="Disordered" evidence="7">
    <location>
        <begin position="1"/>
        <end position="38"/>
    </location>
</feature>
<dbReference type="EMBL" id="CAICTM010001523">
    <property type="protein sequence ID" value="CAB9524335.1"/>
    <property type="molecule type" value="Genomic_DNA"/>
</dbReference>
<feature type="compositionally biased region" description="Low complexity" evidence="7">
    <location>
        <begin position="1059"/>
        <end position="1070"/>
    </location>
</feature>
<keyword evidence="2 8" id="KW-0812">Transmembrane</keyword>
<feature type="compositionally biased region" description="Polar residues" evidence="7">
    <location>
        <begin position="1074"/>
        <end position="1085"/>
    </location>
</feature>
<feature type="compositionally biased region" description="Basic and acidic residues" evidence="7">
    <location>
        <begin position="325"/>
        <end position="334"/>
    </location>
</feature>
<dbReference type="Pfam" id="PF00233">
    <property type="entry name" value="PDEase_I"/>
    <property type="match status" value="1"/>
</dbReference>
<feature type="domain" description="PDEase" evidence="10">
    <location>
        <begin position="1103"/>
        <end position="1324"/>
    </location>
</feature>
<dbReference type="CDD" id="cd07302">
    <property type="entry name" value="CHD"/>
    <property type="match status" value="1"/>
</dbReference>
<feature type="compositionally biased region" description="Polar residues" evidence="7">
    <location>
        <begin position="1539"/>
        <end position="1548"/>
    </location>
</feature>
<evidence type="ECO:0000259" key="9">
    <source>
        <dbReference type="PROSITE" id="PS50125"/>
    </source>
</evidence>
<evidence type="ECO:0000256" key="7">
    <source>
        <dbReference type="SAM" id="MobiDB-lite"/>
    </source>
</evidence>
<feature type="region of interest" description="Disordered" evidence="7">
    <location>
        <begin position="304"/>
        <end position="395"/>
    </location>
</feature>
<feature type="region of interest" description="Disordered" evidence="7">
    <location>
        <begin position="1054"/>
        <end position="1087"/>
    </location>
</feature>
<feature type="compositionally biased region" description="Basic and acidic residues" evidence="7">
    <location>
        <begin position="490"/>
        <end position="501"/>
    </location>
</feature>
<dbReference type="GO" id="GO:0004016">
    <property type="term" value="F:adenylate cyclase activity"/>
    <property type="evidence" value="ECO:0007669"/>
    <property type="project" value="TreeGrafter"/>
</dbReference>
<name>A0A9N8HTK5_9STRA</name>
<dbReference type="SUPFAM" id="SSF55073">
    <property type="entry name" value="Nucleotide cyclase"/>
    <property type="match status" value="1"/>
</dbReference>
<feature type="compositionally biased region" description="Polar residues" evidence="7">
    <location>
        <begin position="1561"/>
        <end position="1570"/>
    </location>
</feature>
<comment type="caution">
    <text evidence="11">The sequence shown here is derived from an EMBL/GenBank/DDBJ whole genome shotgun (WGS) entry which is preliminary data.</text>
</comment>
<dbReference type="SMART" id="SM00471">
    <property type="entry name" value="HDc"/>
    <property type="match status" value="1"/>
</dbReference>
<evidence type="ECO:0000313" key="12">
    <source>
        <dbReference type="Proteomes" id="UP001153069"/>
    </source>
</evidence>
<dbReference type="SMART" id="SM00044">
    <property type="entry name" value="CYCc"/>
    <property type="match status" value="1"/>
</dbReference>
<keyword evidence="3" id="KW-0547">Nucleotide-binding</keyword>
<keyword evidence="12" id="KW-1185">Reference proteome</keyword>
<keyword evidence="6" id="KW-0456">Lyase</keyword>
<proteinExistence type="predicted"/>
<dbReference type="GO" id="GO:0007168">
    <property type="term" value="P:receptor guanylyl cyclase signaling pathway"/>
    <property type="evidence" value="ECO:0007669"/>
    <property type="project" value="TreeGrafter"/>
</dbReference>
<feature type="compositionally biased region" description="Polar residues" evidence="7">
    <location>
        <begin position="1"/>
        <end position="10"/>
    </location>
</feature>
<feature type="compositionally biased region" description="Acidic residues" evidence="7">
    <location>
        <begin position="19"/>
        <end position="31"/>
    </location>
</feature>
<keyword evidence="11" id="KW-0675">Receptor</keyword>
<feature type="region of interest" description="Disordered" evidence="7">
    <location>
        <begin position="490"/>
        <end position="518"/>
    </location>
</feature>
<dbReference type="InterPro" id="IPR002073">
    <property type="entry name" value="PDEase_catalytic_dom"/>
</dbReference>
<dbReference type="InterPro" id="IPR036971">
    <property type="entry name" value="PDEase_catalytic_dom_sf"/>
</dbReference>
<sequence length="1570" mass="173753">MPAYSRTPTISKDGLSTIVDDEPEDGFDDEGSLSLGSLDGVDQSLTQKSSSQSEEYRLNLARDETKQVFRLRLLVFLVLALAATTVCVLVYLVTLQSEEEEYQNQFEGAAAKLTDSFLDVAGSRLGVMASLGVSLTTSVNDNGQQEFPFITMSNFQQRAQPIRSQSGAVYMHFNPFIMEGQRVAWEQFLVGPEGSKWLDEGLAYQDEIGLFAYEEDLHGGGDVSDDPHAGHGSTGHEGQHEMDGTSMHAGGGGGGDGEHSHHQQHAEEMEDTTSAATTVTEDSMNHTGASSGHDHQNMDQTVAPTTQHHHNDGSGMSMATASPQDHTHTEHHDNNMVSTTAPSQEETEETQPQHSMTQEPSSMGHHDHDMPPSSGMTSSGHATTTAPSAIGDGMHEDHTMVMTQEPTTMDYMATMNNGTTHHAMGMNATMSGSMSSPTSSSMNYPDEAMQHNGTTHHAMAMNGNMSSPTTSSMNQTTMQHNHRSLESMDAHAGHDTEDPHAGHQTNEPNAGQDNENSQADLHHDHDVYLALISEESWSIWYHNDKKELVYDEGPGPYMPTYLSSPIFYKGHETNENILQSYGPTGSYKAFSTESVVMSQFLNAPAGNKSSVDPKTALYARLLSANKQAVVAYEGDPFSQVFIPVFDSLEHNKTTVGVLVAWVHWMSFWSNLLPSSLQSIIVVMSDSCQNEYTYAITGTEVSPLGEGDLHDPRFDDMKRFASFEAIDSIQDGTKDGLPFNKDECSISIEVYPSHEFYDTYNTSAPVLFTCCILGIFLFTAIMFVLYDRLVERRQEIVMRKATQTDKIVASLFPENVRDRLLQDTKSDVGNRSSRFLAPSKRVKGFLSGSEDDEIDDSPIADLFPYCTVLFADIAGFTAWSSTRDPSQVFILLQTVYQAFDRVAKRRKVFKVETIGDCYVAVTGLPEPQTNHAIIMSRFAAECNIKMRDLTHRLENTLGPDTAELAMRFGMHSGPVTAGVLRGDRARFQLFGDTVNTAARMESTGIKGRIHCSKSTHDLLVQAGREAWVRPRSDVVQAKGKGVITTFWVHAHAQQGGGSSIGASSRSLTLSKSSHHQPASGSFSVHSSRTRSEKKDRLINWMVEVFREHINKLLAMRGSKSSSPIEYVPSEGKTSLDEVAEVIYLPRFNDYAFDASFQQSSRIDQRAAEQLHQYVSTIASNYHDNPFHNFEHACHVTMACNKFLQRIVRPDIAVNDGQGTDIANKLHEYTHGINSDPLALLAILFSALIHDADHQGISNLQLATENQALAERYRNKSIAEQNSLDLAWDLLMQDRFIDLRNTLFTTKAELKRFRQVLVNVVLATDIFDKELNGLRKARWEKAFSSDTVSEEENNNLRATIVIEHIIQASDVSHTMQHWHVYRKWNRRLFQELYKAFCEGRMSKDPSTFWYNGEIGFFDNYVIPLAKKLKDCQVFGVSSDECLNYALQNRNEWENRGEQIMEEMVSEIKQEVEASRNDAQASLNGAVLKQEQTAANAPVKTKQTVSSKTGVSPEGQSQQKPGSFRPMSAAHPAPSLAPTKVSLISQTSESGACTPGALPPPPSTSVTQNAIDC</sequence>
<dbReference type="GO" id="GO:0001653">
    <property type="term" value="F:peptide receptor activity"/>
    <property type="evidence" value="ECO:0007669"/>
    <property type="project" value="TreeGrafter"/>
</dbReference>
<dbReference type="GO" id="GO:0035556">
    <property type="term" value="P:intracellular signal transduction"/>
    <property type="evidence" value="ECO:0007669"/>
    <property type="project" value="InterPro"/>
</dbReference>
<dbReference type="PROSITE" id="PS50125">
    <property type="entry name" value="GUANYLATE_CYCLASE_2"/>
    <property type="match status" value="1"/>
</dbReference>
<dbReference type="GO" id="GO:0005886">
    <property type="term" value="C:plasma membrane"/>
    <property type="evidence" value="ECO:0007669"/>
    <property type="project" value="TreeGrafter"/>
</dbReference>
<evidence type="ECO:0000313" key="11">
    <source>
        <dbReference type="EMBL" id="CAB9524335.1"/>
    </source>
</evidence>
<feature type="transmembrane region" description="Helical" evidence="8">
    <location>
        <begin position="765"/>
        <end position="785"/>
    </location>
</feature>
<dbReference type="Proteomes" id="UP001153069">
    <property type="component" value="Unassembled WGS sequence"/>
</dbReference>
<dbReference type="GO" id="GO:0004114">
    <property type="term" value="F:3',5'-cyclic-nucleotide phosphodiesterase activity"/>
    <property type="evidence" value="ECO:0007669"/>
    <property type="project" value="InterPro"/>
</dbReference>
<dbReference type="PROSITE" id="PS51845">
    <property type="entry name" value="PDEASE_I_2"/>
    <property type="match status" value="1"/>
</dbReference>
<dbReference type="InterPro" id="IPR001054">
    <property type="entry name" value="A/G_cyclase"/>
</dbReference>
<keyword evidence="5 8" id="KW-0472">Membrane</keyword>
<feature type="compositionally biased region" description="Polar residues" evidence="7">
    <location>
        <begin position="503"/>
        <end position="518"/>
    </location>
</feature>
<evidence type="ECO:0000256" key="5">
    <source>
        <dbReference type="ARBA" id="ARBA00023136"/>
    </source>
</evidence>
<feature type="compositionally biased region" description="Polar residues" evidence="7">
    <location>
        <begin position="374"/>
        <end position="387"/>
    </location>
</feature>
<dbReference type="InterPro" id="IPR050401">
    <property type="entry name" value="Cyclic_nucleotide_synthase"/>
</dbReference>
<reference evidence="11" key="1">
    <citation type="submission" date="2020-06" db="EMBL/GenBank/DDBJ databases">
        <authorList>
            <consortium name="Plant Systems Biology data submission"/>
        </authorList>
    </citation>
    <scope>NUCLEOTIDE SEQUENCE</scope>
    <source>
        <strain evidence="11">D6</strain>
    </source>
</reference>
<evidence type="ECO:0000256" key="2">
    <source>
        <dbReference type="ARBA" id="ARBA00022692"/>
    </source>
</evidence>
<evidence type="ECO:0000256" key="6">
    <source>
        <dbReference type="ARBA" id="ARBA00023239"/>
    </source>
</evidence>
<comment type="subcellular location">
    <subcellularLocation>
        <location evidence="1">Membrane</location>
    </subcellularLocation>
</comment>
<dbReference type="PANTHER" id="PTHR11920">
    <property type="entry name" value="GUANYLYL CYCLASE"/>
    <property type="match status" value="1"/>
</dbReference>
<dbReference type="GO" id="GO:0004383">
    <property type="term" value="F:guanylate cyclase activity"/>
    <property type="evidence" value="ECO:0007669"/>
    <property type="project" value="TreeGrafter"/>
</dbReference>
<keyword evidence="4 8" id="KW-1133">Transmembrane helix</keyword>
<organism evidence="11 12">
    <name type="scientific">Seminavis robusta</name>
    <dbReference type="NCBI Taxonomy" id="568900"/>
    <lineage>
        <taxon>Eukaryota</taxon>
        <taxon>Sar</taxon>
        <taxon>Stramenopiles</taxon>
        <taxon>Ochrophyta</taxon>
        <taxon>Bacillariophyta</taxon>
        <taxon>Bacillariophyceae</taxon>
        <taxon>Bacillariophycidae</taxon>
        <taxon>Naviculales</taxon>
        <taxon>Naviculaceae</taxon>
        <taxon>Seminavis</taxon>
    </lineage>
</organism>